<evidence type="ECO:0000313" key="2">
    <source>
        <dbReference type="EMBL" id="MEN5380590.1"/>
    </source>
</evidence>
<dbReference type="PANTHER" id="PTHR43792">
    <property type="entry name" value="GNAT FAMILY, PUTATIVE (AFU_ORTHOLOGUE AFUA_3G00765)-RELATED-RELATED"/>
    <property type="match status" value="1"/>
</dbReference>
<dbReference type="InterPro" id="IPR016181">
    <property type="entry name" value="Acyl_CoA_acyltransferase"/>
</dbReference>
<evidence type="ECO:0000259" key="1">
    <source>
        <dbReference type="PROSITE" id="PS51186"/>
    </source>
</evidence>
<dbReference type="EMBL" id="JBDJNQ010000020">
    <property type="protein sequence ID" value="MEN5380590.1"/>
    <property type="molecule type" value="Genomic_DNA"/>
</dbReference>
<reference evidence="2 3" key="1">
    <citation type="submission" date="2024-04" db="EMBL/GenBank/DDBJ databases">
        <title>WGS of bacteria from Torrens River.</title>
        <authorList>
            <person name="Wyrsch E.R."/>
            <person name="Drigo B."/>
        </authorList>
    </citation>
    <scope>NUCLEOTIDE SEQUENCE [LARGE SCALE GENOMIC DNA]</scope>
    <source>
        <strain evidence="2 3">TWI391</strain>
    </source>
</reference>
<feature type="domain" description="N-acetyltransferase" evidence="1">
    <location>
        <begin position="12"/>
        <end position="176"/>
    </location>
</feature>
<keyword evidence="3" id="KW-1185">Reference proteome</keyword>
<dbReference type="SUPFAM" id="SSF55729">
    <property type="entry name" value="Acyl-CoA N-acyltransferases (Nat)"/>
    <property type="match status" value="1"/>
</dbReference>
<evidence type="ECO:0000313" key="3">
    <source>
        <dbReference type="Proteomes" id="UP001409291"/>
    </source>
</evidence>
<dbReference type="Proteomes" id="UP001409291">
    <property type="component" value="Unassembled WGS sequence"/>
</dbReference>
<comment type="caution">
    <text evidence="2">The sequence shown here is derived from an EMBL/GenBank/DDBJ whole genome shotgun (WGS) entry which is preliminary data.</text>
</comment>
<organism evidence="2 3">
    <name type="scientific">Sphingobacterium kitahiroshimense</name>
    <dbReference type="NCBI Taxonomy" id="470446"/>
    <lineage>
        <taxon>Bacteria</taxon>
        <taxon>Pseudomonadati</taxon>
        <taxon>Bacteroidota</taxon>
        <taxon>Sphingobacteriia</taxon>
        <taxon>Sphingobacteriales</taxon>
        <taxon>Sphingobacteriaceae</taxon>
        <taxon>Sphingobacterium</taxon>
    </lineage>
</organism>
<name>A0ABV0C188_9SPHI</name>
<proteinExistence type="predicted"/>
<protein>
    <submittedName>
        <fullName evidence="2">GNAT family N-acetyltransferase</fullName>
    </submittedName>
</protein>
<sequence length="179" mass="20961">MKYVPTLETERLLIRPITLDDIEAFYAMDSQPEVHLYLNRSPLKSSEEAKDYILSLLQQYDAYGTGRVAVIEKATNQFIGWTGFKFIDEPMNDRVNFLDFGYRYRKESWGKGYATEAALACIAFYYENMTHIPLHAITHVDNQGSRNVLEKAGFKITDTFKFTIWDMDCYWYDRVEDAK</sequence>
<dbReference type="PROSITE" id="PS51186">
    <property type="entry name" value="GNAT"/>
    <property type="match status" value="1"/>
</dbReference>
<dbReference type="InterPro" id="IPR000182">
    <property type="entry name" value="GNAT_dom"/>
</dbReference>
<dbReference type="Gene3D" id="3.40.630.30">
    <property type="match status" value="1"/>
</dbReference>
<accession>A0ABV0C188</accession>
<dbReference type="InterPro" id="IPR051531">
    <property type="entry name" value="N-acetyltransferase"/>
</dbReference>
<dbReference type="PANTHER" id="PTHR43792:SF16">
    <property type="entry name" value="N-ACETYLTRANSFERASE DOMAIN-CONTAINING PROTEIN"/>
    <property type="match status" value="1"/>
</dbReference>
<gene>
    <name evidence="2" type="ORF">ABE541_25240</name>
</gene>
<dbReference type="Pfam" id="PF13302">
    <property type="entry name" value="Acetyltransf_3"/>
    <property type="match status" value="1"/>
</dbReference>
<dbReference type="RefSeq" id="WP_132772272.1">
    <property type="nucleotide sequence ID" value="NZ_JAOQNK010000001.1"/>
</dbReference>